<keyword evidence="3" id="KW-0410">Iron transport</keyword>
<reference evidence="10" key="1">
    <citation type="submission" date="2019-08" db="EMBL/GenBank/DDBJ databases">
        <authorList>
            <person name="Kucharzyk K."/>
            <person name="Murdoch R.W."/>
            <person name="Higgins S."/>
            <person name="Loffler F."/>
        </authorList>
    </citation>
    <scope>NUCLEOTIDE SEQUENCE</scope>
</reference>
<keyword evidence="5" id="KW-0408">Iron</keyword>
<dbReference type="InterPro" id="IPR012910">
    <property type="entry name" value="Plug_dom"/>
</dbReference>
<dbReference type="GO" id="GO:0006826">
    <property type="term" value="P:iron ion transport"/>
    <property type="evidence" value="ECO:0007669"/>
    <property type="project" value="UniProtKB-KW"/>
</dbReference>
<keyword evidence="4" id="KW-0812">Transmembrane</keyword>
<dbReference type="SUPFAM" id="SSF56935">
    <property type="entry name" value="Porins"/>
    <property type="match status" value="1"/>
</dbReference>
<dbReference type="InterPro" id="IPR023996">
    <property type="entry name" value="TonB-dep_OMP_SusC/RagA"/>
</dbReference>
<dbReference type="InterPro" id="IPR000531">
    <property type="entry name" value="Beta-barrel_TonB"/>
</dbReference>
<dbReference type="Gene3D" id="2.170.130.10">
    <property type="entry name" value="TonB-dependent receptor, plug domain"/>
    <property type="match status" value="1"/>
</dbReference>
<dbReference type="Pfam" id="PF07715">
    <property type="entry name" value="Plug"/>
    <property type="match status" value="1"/>
</dbReference>
<dbReference type="Gene3D" id="2.40.170.20">
    <property type="entry name" value="TonB-dependent receptor, beta-barrel domain"/>
    <property type="match status" value="1"/>
</dbReference>
<evidence type="ECO:0000313" key="10">
    <source>
        <dbReference type="EMBL" id="MPM09622.1"/>
    </source>
</evidence>
<keyword evidence="2" id="KW-0813">Transport</keyword>
<dbReference type="NCBIfam" id="TIGR04057">
    <property type="entry name" value="SusC_RagA_signa"/>
    <property type="match status" value="1"/>
</dbReference>
<dbReference type="InterPro" id="IPR037066">
    <property type="entry name" value="Plug_dom_sf"/>
</dbReference>
<dbReference type="FunFam" id="2.60.40.1120:FF:000003">
    <property type="entry name" value="Outer membrane protein Omp121"/>
    <property type="match status" value="1"/>
</dbReference>
<comment type="caution">
    <text evidence="10">The sequence shown here is derived from an EMBL/GenBank/DDBJ whole genome shotgun (WGS) entry which is preliminary data.</text>
</comment>
<dbReference type="SUPFAM" id="SSF49464">
    <property type="entry name" value="Carboxypeptidase regulatory domain-like"/>
    <property type="match status" value="1"/>
</dbReference>
<dbReference type="InterPro" id="IPR039426">
    <property type="entry name" value="TonB-dep_rcpt-like"/>
</dbReference>
<organism evidence="10">
    <name type="scientific">bioreactor metagenome</name>
    <dbReference type="NCBI Taxonomy" id="1076179"/>
    <lineage>
        <taxon>unclassified sequences</taxon>
        <taxon>metagenomes</taxon>
        <taxon>ecological metagenomes</taxon>
    </lineage>
</organism>
<dbReference type="NCBIfam" id="TIGR04056">
    <property type="entry name" value="OMP_RagA_SusC"/>
    <property type="match status" value="1"/>
</dbReference>
<dbReference type="InterPro" id="IPR008969">
    <property type="entry name" value="CarboxyPept-like_regulatory"/>
</dbReference>
<dbReference type="InterPro" id="IPR023997">
    <property type="entry name" value="TonB-dep_OMP_SusC/RagA_CS"/>
</dbReference>
<sequence>MKNIFYREYYVPLKSNCNYIFRIMKITFLLMFIFTAGMLASEANSQNVKVTIAEKNMNVRQLLNEIEEQTDYLFIYNKEEVNLNRNIAIKAKNKPVSEILKNIFENTGIVYAMEGNNIVLMKEPFNAIPQVIQHKKITGIITDEKGEPIIGANVVEKGIQNGTITDIDGNFALEVNQNAILEVSYIGYLNKSIPVADNKSLSIILIEDTKTLDEVVVVGYGTQKKVNLTGAVSQVTAEDFKDRPITRMTQALQGVIPNLNVTFGSGKPGTSGSLNIRGNTSINGGSPLVLVDGVPGTLDRINVNDVESVSVLKDASASAIYGARAAFGVILVTTKSAKDGKTQISYSNNFGWITRSTNTDFITSGYWNAKINDDAMYNCLGYRATKYSDEDYEQLLARVNDKTENPDRPWVVISKNAKGEDMYRYYANFDWYNYFYSKSRPKQEHNVSISGANDKMKYLVTGSYSSEDGVLNINTDKYQRFNMRSKVESDITSWLKFSNNTHFFKSTYDWHGLPTNFKEVSGDVSNNPIYHYHAAYVPKNPDGTLTGYTGINSYPIGYGLHNALESGKMKGQDAYNEFTTTFEFTAKILKNLSVTANYTYNQDQHDNMYRQIKIKYSKYPGIMEYSSLGELKVDKLTEAVSSNKYHVINAFTNYELSLGKHSIKAMGGFNQEYKRYKLISTSGQELLSETLNDLNFVTGEELVSGGASEWALRGVFYRLNYDYSGKYLFETSGRYDGTSRFPKDSRFGFFPSFSAGWRISEEGFFESLKDRVNNFKVRYSYGSLGNQNVSTYAYISSMSTGQISYLVDNTKLNVVNNPAPVAKNLTWEKSITNNLGMDIDVLNSRLSFSGDYYIRDTKDMLTKGKVLPSVFGASEPKENAADLRTKGWELSLSWKDKFEIMNKPFSYSLTAVLSDYTSKITKFDNPSGILTSYYEGQQLGEIWGYTYDGFFKTTEEAQAWAAIVNQDKINKRRVQAPTAELKKLQAGDIKILDLDGSGIIDTGENTLSNPGDRRVIGNTQPRYSYGLNMSAGWNGFDFSALFQGIGKQNWYPSTEAQMFWHVYARPYDSFIPSNFQKMMWSEDNPNAYFPFLRGYTAQNSELSVANNMYLQDLAYCKLRNLTIGYTLPSSLLSSLKVSNLRVYVSGENLFTWTKLDTDYIDPEETMEDPAARGYPMGKTFSVGAEISF</sequence>
<dbReference type="InterPro" id="IPR011662">
    <property type="entry name" value="Secretin/TonB_short_N"/>
</dbReference>
<dbReference type="Pfam" id="PF07660">
    <property type="entry name" value="STN"/>
    <property type="match status" value="1"/>
</dbReference>
<evidence type="ECO:0000256" key="7">
    <source>
        <dbReference type="ARBA" id="ARBA00023136"/>
    </source>
</evidence>
<evidence type="ECO:0000256" key="6">
    <source>
        <dbReference type="ARBA" id="ARBA00023077"/>
    </source>
</evidence>
<dbReference type="InterPro" id="IPR036942">
    <property type="entry name" value="Beta-barrel_TonB_sf"/>
</dbReference>
<keyword evidence="8" id="KW-0998">Cell outer membrane</keyword>
<dbReference type="Gene3D" id="2.60.40.1120">
    <property type="entry name" value="Carboxypeptidase-like, regulatory domain"/>
    <property type="match status" value="1"/>
</dbReference>
<evidence type="ECO:0000256" key="2">
    <source>
        <dbReference type="ARBA" id="ARBA00022448"/>
    </source>
</evidence>
<keyword evidence="3" id="KW-0406">Ion transport</keyword>
<dbReference type="PROSITE" id="PS52016">
    <property type="entry name" value="TONB_DEPENDENT_REC_3"/>
    <property type="match status" value="1"/>
</dbReference>
<dbReference type="Pfam" id="PF00593">
    <property type="entry name" value="TonB_dep_Rec_b-barrel"/>
    <property type="match status" value="1"/>
</dbReference>
<dbReference type="GO" id="GO:0009279">
    <property type="term" value="C:cell outer membrane"/>
    <property type="evidence" value="ECO:0007669"/>
    <property type="project" value="UniProtKB-SubCell"/>
</dbReference>
<keyword evidence="7" id="KW-0472">Membrane</keyword>
<comment type="subcellular location">
    <subcellularLocation>
        <location evidence="1">Cell outer membrane</location>
        <topology evidence="1">Multi-pass membrane protein</topology>
    </subcellularLocation>
</comment>
<proteinExistence type="predicted"/>
<evidence type="ECO:0000256" key="3">
    <source>
        <dbReference type="ARBA" id="ARBA00022496"/>
    </source>
</evidence>
<dbReference type="Pfam" id="PF13715">
    <property type="entry name" value="CarbopepD_reg_2"/>
    <property type="match status" value="1"/>
</dbReference>
<dbReference type="EMBL" id="VSSQ01001592">
    <property type="protein sequence ID" value="MPM09622.1"/>
    <property type="molecule type" value="Genomic_DNA"/>
</dbReference>
<evidence type="ECO:0000256" key="8">
    <source>
        <dbReference type="ARBA" id="ARBA00023237"/>
    </source>
</evidence>
<accession>A0A644X0H4</accession>
<evidence type="ECO:0000256" key="4">
    <source>
        <dbReference type="ARBA" id="ARBA00022692"/>
    </source>
</evidence>
<evidence type="ECO:0000256" key="1">
    <source>
        <dbReference type="ARBA" id="ARBA00004571"/>
    </source>
</evidence>
<evidence type="ECO:0000256" key="5">
    <source>
        <dbReference type="ARBA" id="ARBA00023004"/>
    </source>
</evidence>
<feature type="domain" description="Secretin/TonB short N-terminal" evidence="9">
    <location>
        <begin position="72"/>
        <end position="123"/>
    </location>
</feature>
<keyword evidence="6" id="KW-0798">TonB box</keyword>
<name>A0A644X0H4_9ZZZZ</name>
<dbReference type="SMART" id="SM00965">
    <property type="entry name" value="STN"/>
    <property type="match status" value="1"/>
</dbReference>
<evidence type="ECO:0000259" key="9">
    <source>
        <dbReference type="SMART" id="SM00965"/>
    </source>
</evidence>
<dbReference type="AlphaFoldDB" id="A0A644X0H4"/>
<protein>
    <recommendedName>
        <fullName evidence="9">Secretin/TonB short N-terminal domain-containing protein</fullName>
    </recommendedName>
</protein>
<gene>
    <name evidence="10" type="ORF">SDC9_55943</name>
</gene>